<dbReference type="InterPro" id="IPR011880">
    <property type="entry name" value="PA_CoA_ligase"/>
</dbReference>
<accession>A0ABR7M3W8</accession>
<comment type="function">
    <text evidence="1">Catalyzes the activation of phenylacetic acid (PA) to phenylacetyl-CoA (PA-CoA).</text>
</comment>
<comment type="similarity">
    <text evidence="1">Belongs to the phenylacetyl-CoA ligase family.</text>
</comment>
<dbReference type="Gene3D" id="3.30.300.30">
    <property type="match status" value="1"/>
</dbReference>
<organism evidence="4 5">
    <name type="scientific">Actinomadura alba</name>
    <dbReference type="NCBI Taxonomy" id="406431"/>
    <lineage>
        <taxon>Bacteria</taxon>
        <taxon>Bacillati</taxon>
        <taxon>Actinomycetota</taxon>
        <taxon>Actinomycetes</taxon>
        <taxon>Streptosporangiales</taxon>
        <taxon>Thermomonosporaceae</taxon>
        <taxon>Actinomadura</taxon>
    </lineage>
</organism>
<comment type="pathway">
    <text evidence="1">Aromatic compound metabolism; phenylacetate degradation.</text>
</comment>
<dbReference type="CDD" id="cd05913">
    <property type="entry name" value="PaaK"/>
    <property type="match status" value="1"/>
</dbReference>
<evidence type="ECO:0000313" key="4">
    <source>
        <dbReference type="EMBL" id="MBC6471283.1"/>
    </source>
</evidence>
<keyword evidence="1 4" id="KW-0436">Ligase</keyword>
<dbReference type="SUPFAM" id="SSF56801">
    <property type="entry name" value="Acetyl-CoA synthetase-like"/>
    <property type="match status" value="1"/>
</dbReference>
<keyword evidence="1" id="KW-0547">Nucleotide-binding</keyword>
<protein>
    <recommendedName>
        <fullName evidence="1">Phenylacetate-coenzyme A ligase</fullName>
        <ecNumber evidence="1">6.2.1.30</ecNumber>
    </recommendedName>
    <alternativeName>
        <fullName evidence="1">Phenylacetyl-CoA ligase</fullName>
    </alternativeName>
</protein>
<evidence type="ECO:0000313" key="5">
    <source>
        <dbReference type="Proteomes" id="UP000805614"/>
    </source>
</evidence>
<comment type="caution">
    <text evidence="4">The sequence shown here is derived from an EMBL/GenBank/DDBJ whole genome shotgun (WGS) entry which is preliminary data.</text>
</comment>
<dbReference type="EMBL" id="JABVEC010000066">
    <property type="protein sequence ID" value="MBC6471283.1"/>
    <property type="molecule type" value="Genomic_DNA"/>
</dbReference>
<sequence length="424" mass="45034">MSHDERAALQTDLLRRLVDRLLEAGGEQAGRLRAGGVTSGRDVELDSLPRLPTTGKQDLWSSYPLGMLAVPREEVVAIHGSSGTGGRPTLVGYTRADLALWARLCARSLVCAGASPSSVIHNAYGYGLFTGGLGIHQGAVELGATVVPLSGGMTSRQLRLLVDLEPDVLTCTPTYAVRLGEAAMEAGIEPGRLRLKVGIFGAEPWSEALRTQIEELLGLKALDIYGLSEILGPGVAVECVEAGAGLHVQEDHFLVETVDPESGEPAGENRPGELVFTTLTKEALPLLRYRTGDIATLSREPCVCGRTLVRMSKVLGRRDDMLVVRGVNVYPSEVEQELLSDPRLAPHYVIVMDRRGPTRLIVACEQVSGGDGVQAEVEGALADRLGVRADVRVLPAGAVPRTEVGKAVRVLTWSEGAPPLAGLG</sequence>
<reference evidence="4 5" key="1">
    <citation type="submission" date="2020-06" db="EMBL/GenBank/DDBJ databases">
        <title>Actinomadura xiongansis sp. nov., isolated from soil of Baiyangdian.</title>
        <authorList>
            <person name="Zhang X."/>
        </authorList>
    </citation>
    <scope>NUCLEOTIDE SEQUENCE [LARGE SCALE GENOMIC DNA]</scope>
    <source>
        <strain evidence="4 5">HBUM206468</strain>
    </source>
</reference>
<evidence type="ECO:0000259" key="3">
    <source>
        <dbReference type="Pfam" id="PF14535"/>
    </source>
</evidence>
<comment type="catalytic activity">
    <reaction evidence="1">
        <text>2-phenylacetate + ATP + CoA = phenylacetyl-CoA + AMP + diphosphate</text>
        <dbReference type="Rhea" id="RHEA:20956"/>
        <dbReference type="ChEBI" id="CHEBI:18401"/>
        <dbReference type="ChEBI" id="CHEBI:30616"/>
        <dbReference type="ChEBI" id="CHEBI:33019"/>
        <dbReference type="ChEBI" id="CHEBI:57287"/>
        <dbReference type="ChEBI" id="CHEBI:57390"/>
        <dbReference type="ChEBI" id="CHEBI:456215"/>
        <dbReference type="EC" id="6.2.1.30"/>
    </reaction>
</comment>
<dbReference type="InterPro" id="IPR045851">
    <property type="entry name" value="AMP-bd_C_sf"/>
</dbReference>
<dbReference type="PIRSF" id="PIRSF006444">
    <property type="entry name" value="PaaK"/>
    <property type="match status" value="1"/>
</dbReference>
<dbReference type="InterPro" id="IPR000873">
    <property type="entry name" value="AMP-dep_synth/lig_dom"/>
</dbReference>
<dbReference type="Gene3D" id="3.40.50.12780">
    <property type="entry name" value="N-terminal domain of ligase-like"/>
    <property type="match status" value="1"/>
</dbReference>
<evidence type="ECO:0000256" key="1">
    <source>
        <dbReference type="PIRNR" id="PIRNR006444"/>
    </source>
</evidence>
<evidence type="ECO:0000259" key="2">
    <source>
        <dbReference type="Pfam" id="PF00501"/>
    </source>
</evidence>
<dbReference type="Pfam" id="PF14535">
    <property type="entry name" value="AMP-binding_C_2"/>
    <property type="match status" value="1"/>
</dbReference>
<dbReference type="InterPro" id="IPR028154">
    <property type="entry name" value="AMP-dep_Lig_C"/>
</dbReference>
<dbReference type="PANTHER" id="PTHR43439:SF1">
    <property type="entry name" value="PHENYLACETATE-COENZYME A LIGASE"/>
    <property type="match status" value="1"/>
</dbReference>
<dbReference type="EC" id="6.2.1.30" evidence="1"/>
<dbReference type="Pfam" id="PF00501">
    <property type="entry name" value="AMP-binding"/>
    <property type="match status" value="1"/>
</dbReference>
<dbReference type="PANTHER" id="PTHR43439">
    <property type="entry name" value="PHENYLACETATE-COENZYME A LIGASE"/>
    <property type="match status" value="1"/>
</dbReference>
<feature type="domain" description="AMP-dependent ligase C-terminal" evidence="3">
    <location>
        <begin position="326"/>
        <end position="411"/>
    </location>
</feature>
<feature type="domain" description="AMP-dependent synthetase/ligase" evidence="2">
    <location>
        <begin position="70"/>
        <end position="276"/>
    </location>
</feature>
<dbReference type="InterPro" id="IPR051414">
    <property type="entry name" value="Adenylate-forming_Reductase"/>
</dbReference>
<dbReference type="InterPro" id="IPR042099">
    <property type="entry name" value="ANL_N_sf"/>
</dbReference>
<dbReference type="Proteomes" id="UP000805614">
    <property type="component" value="Unassembled WGS sequence"/>
</dbReference>
<name>A0ABR7M3W8_9ACTN</name>
<dbReference type="GO" id="GO:0016874">
    <property type="term" value="F:ligase activity"/>
    <property type="evidence" value="ECO:0007669"/>
    <property type="project" value="UniProtKB-KW"/>
</dbReference>
<gene>
    <name evidence="4" type="ORF">HKK74_38240</name>
</gene>
<keyword evidence="5" id="KW-1185">Reference proteome</keyword>
<proteinExistence type="inferred from homology"/>